<keyword evidence="3" id="KW-0449">Lipoprotein</keyword>
<sequence length="208" mass="23182">MIKYIVSALALCVLVSCALPTRAPITPSSWLLAPERTGQAYKPRTDYWLKIGAVTVAPPFDGKSLVYRLGDQRYEKDFYNVYSSIPAEMFASAERQWLYQAGIFSATLGQGNSFFPYYTLQATVNALYGDYRVKPEAVVSVEFFLSVETGGKPNALIGANQYTKRVTLKDNTPQALVQGQQQALAEIFKEYEAQLYQYAGNLPKPFGN</sequence>
<evidence type="ECO:0000313" key="4">
    <source>
        <dbReference type="Proteomes" id="UP000229366"/>
    </source>
</evidence>
<evidence type="ECO:0000259" key="2">
    <source>
        <dbReference type="Pfam" id="PF03886"/>
    </source>
</evidence>
<keyword evidence="1" id="KW-0732">Signal</keyword>
<dbReference type="PROSITE" id="PS51257">
    <property type="entry name" value="PROKAR_LIPOPROTEIN"/>
    <property type="match status" value="1"/>
</dbReference>
<gene>
    <name evidence="3" type="ORF">B0G85_1861</name>
</gene>
<feature type="signal peptide" evidence="1">
    <location>
        <begin position="1"/>
        <end position="18"/>
    </location>
</feature>
<dbReference type="Proteomes" id="UP000229366">
    <property type="component" value="Unassembled WGS sequence"/>
</dbReference>
<dbReference type="RefSeq" id="WP_100380157.1">
    <property type="nucleotide sequence ID" value="NZ_CBCSBW010000006.1"/>
</dbReference>
<dbReference type="Pfam" id="PF03886">
    <property type="entry name" value="ABC_trans_aux"/>
    <property type="match status" value="1"/>
</dbReference>
<dbReference type="OrthoDB" id="9128286at2"/>
<comment type="caution">
    <text evidence="3">The sequence shown here is derived from an EMBL/GenBank/DDBJ whole genome shotgun (WGS) entry which is preliminary data.</text>
</comment>
<evidence type="ECO:0000256" key="1">
    <source>
        <dbReference type="SAM" id="SignalP"/>
    </source>
</evidence>
<proteinExistence type="predicted"/>
<reference evidence="3 4" key="1">
    <citation type="submission" date="2017-11" db="EMBL/GenBank/DDBJ databases">
        <title>Genomic Encyclopedia of Type Strains, Phase III (KMG-III): the genomes of soil and plant-associated and newly described type strains.</title>
        <authorList>
            <person name="Whitman W."/>
        </authorList>
    </citation>
    <scope>NUCLEOTIDE SEQUENCE [LARGE SCALE GENOMIC DNA]</scope>
    <source>
        <strain evidence="3 4">UB-Domo-W1</strain>
    </source>
</reference>
<dbReference type="EMBL" id="PGTX01000005">
    <property type="protein sequence ID" value="PJI76942.1"/>
    <property type="molecule type" value="Genomic_DNA"/>
</dbReference>
<dbReference type="SUPFAM" id="SSF159594">
    <property type="entry name" value="XCC0632-like"/>
    <property type="match status" value="1"/>
</dbReference>
<feature type="chain" id="PRO_5014902666" evidence="1">
    <location>
        <begin position="19"/>
        <end position="208"/>
    </location>
</feature>
<keyword evidence="4" id="KW-1185">Reference proteome</keyword>
<accession>A0A2M8VJ40</accession>
<feature type="domain" description="ABC-type transport auxiliary lipoprotein component" evidence="2">
    <location>
        <begin position="33"/>
        <end position="188"/>
    </location>
</feature>
<name>A0A2M8VJ40_9BURK</name>
<evidence type="ECO:0000313" key="3">
    <source>
        <dbReference type="EMBL" id="PJI76942.1"/>
    </source>
</evidence>
<dbReference type="AlphaFoldDB" id="A0A2M8VJ40"/>
<dbReference type="Gene3D" id="3.40.50.10610">
    <property type="entry name" value="ABC-type transport auxiliary lipoprotein component"/>
    <property type="match status" value="1"/>
</dbReference>
<dbReference type="InterPro" id="IPR005586">
    <property type="entry name" value="ABC_trans_aux"/>
</dbReference>
<protein>
    <submittedName>
        <fullName evidence="3">ABC-type transport auxiliary lipoprotein component</fullName>
    </submittedName>
</protein>
<organism evidence="3 4">
    <name type="scientific">Polynucleobacter brandtiae</name>
    <dbReference type="NCBI Taxonomy" id="1938816"/>
    <lineage>
        <taxon>Bacteria</taxon>
        <taxon>Pseudomonadati</taxon>
        <taxon>Pseudomonadota</taxon>
        <taxon>Betaproteobacteria</taxon>
        <taxon>Burkholderiales</taxon>
        <taxon>Burkholderiaceae</taxon>
        <taxon>Polynucleobacter</taxon>
    </lineage>
</organism>